<organism evidence="12 13">
    <name type="scientific">Albugo candida</name>
    <dbReference type="NCBI Taxonomy" id="65357"/>
    <lineage>
        <taxon>Eukaryota</taxon>
        <taxon>Sar</taxon>
        <taxon>Stramenopiles</taxon>
        <taxon>Oomycota</taxon>
        <taxon>Peronosporomycetes</taxon>
        <taxon>Albuginales</taxon>
        <taxon>Albuginaceae</taxon>
        <taxon>Albugo</taxon>
    </lineage>
</organism>
<dbReference type="Gene3D" id="1.20.990.10">
    <property type="entry name" value="NADPH-cytochrome p450 Reductase, Chain A, domain 3"/>
    <property type="match status" value="1"/>
</dbReference>
<dbReference type="InParanoid" id="A0A024FZN3"/>
<dbReference type="EC" id="1.6.2.4" evidence="8"/>
<keyword evidence="4" id="KW-0288">FMN</keyword>
<sequence>MIDSYSIAGTILAAIGGMVLCWKRSRPSSESTEMIRINNQMEQYKKSVQLREQLQTNLKNASKIVPADATIPSENHSSTSRVVVLFGSQTGTAEAFAATLHQEGTSKKIPIVKYDLEEYDAKKCLAKEIVVILVVATYGEGDPTDNAVEFARFLKQQQVDHKPLQNVFFTVFGLGNSQYEHYNAMGRSINKQMEAAGARRLYRYGEGDDDQNIENDFEEWKENLWSTLLENMQVCKQLRVNGHDTMEDSKANSAVVSCDYSILECSPLKTDQKKQAETHSYNIKAANKYFFQSVLAKVIQKQELCTDTANRSTLHLEIDLKGTELEYQTADNLAILPENAWSNVERIACRLKYNLDEWVIVKPNTCNERSTCKDIPFPSPCTVATILTRYLDISNAPRKRALKKLAECAQSQVEREKLLDLASTNGKDLYQTWILKEHRSFVDILEAFPSIQVPLEALLDIVPYINPRFYTISSSRLAHPDRIHVTVSVLQTPQIDGRIFDGVCSSYLSRLAIPESRHDDRKKRQSRPGEQGSKQPRQWPHIRVFVRESKFRLPRDTTTPIILIGPGTGIAPMRAFLHERSKQLEMGLPIGRTVLYFGCRHEHDYIYRTELELFQSQGILSELHVAFSRQSTEKVYVQHLLAQQGTKVWTQLYDKGAYVYVCGGIQMGQDVLKTLTDIIERHGQKTEAEAKLMLSNWQTCGRFVQELWA</sequence>
<feature type="domain" description="Flavodoxin-like" evidence="10">
    <location>
        <begin position="82"/>
        <end position="225"/>
    </location>
</feature>
<dbReference type="SUPFAM" id="SSF63380">
    <property type="entry name" value="Riboflavin synthase domain-like"/>
    <property type="match status" value="1"/>
</dbReference>
<dbReference type="PANTHER" id="PTHR19384:SF17">
    <property type="entry name" value="NADPH--CYTOCHROME P450 REDUCTASE"/>
    <property type="match status" value="1"/>
</dbReference>
<dbReference type="AlphaFoldDB" id="A0A024FZN3"/>
<evidence type="ECO:0000256" key="7">
    <source>
        <dbReference type="ARBA" id="ARBA00023002"/>
    </source>
</evidence>
<dbReference type="InterPro" id="IPR029039">
    <property type="entry name" value="Flavoprotein-like_sf"/>
</dbReference>
<dbReference type="PRINTS" id="PR00369">
    <property type="entry name" value="FLAVODOXIN"/>
</dbReference>
<dbReference type="PROSITE" id="PS50902">
    <property type="entry name" value="FLAVODOXIN_LIKE"/>
    <property type="match status" value="1"/>
</dbReference>
<gene>
    <name evidence="12" type="ORF">BN9_008380</name>
</gene>
<dbReference type="InterPro" id="IPR039261">
    <property type="entry name" value="FNR_nucleotide-bd"/>
</dbReference>
<dbReference type="FunCoup" id="A0A024FZN3">
    <property type="interactions" value="424"/>
</dbReference>
<comment type="cofactor">
    <cofactor evidence="2">
        <name>FAD</name>
        <dbReference type="ChEBI" id="CHEBI:57692"/>
    </cofactor>
</comment>
<name>A0A024FZN3_9STRA</name>
<evidence type="ECO:0000256" key="8">
    <source>
        <dbReference type="ARBA" id="ARBA00023797"/>
    </source>
</evidence>
<dbReference type="PANTHER" id="PTHR19384">
    <property type="entry name" value="NITRIC OXIDE SYNTHASE-RELATED"/>
    <property type="match status" value="1"/>
</dbReference>
<protein>
    <recommendedName>
        <fullName evidence="8">NADPH--hemoprotein reductase</fullName>
        <ecNumber evidence="8">1.6.2.4</ecNumber>
    </recommendedName>
</protein>
<dbReference type="FunFam" id="3.40.50.80:FF:000001">
    <property type="entry name" value="NADPH--cytochrome P450 reductase 1"/>
    <property type="match status" value="1"/>
</dbReference>
<dbReference type="EMBL" id="CAIX01000005">
    <property type="protein sequence ID" value="CCI40054.1"/>
    <property type="molecule type" value="Genomic_DNA"/>
</dbReference>
<dbReference type="FunFam" id="1.20.990.10:FF:000001">
    <property type="entry name" value="NADPH--cytochrome P450 reductase"/>
    <property type="match status" value="1"/>
</dbReference>
<dbReference type="InterPro" id="IPR001094">
    <property type="entry name" value="Flavdoxin-like"/>
</dbReference>
<evidence type="ECO:0000313" key="13">
    <source>
        <dbReference type="Proteomes" id="UP000053237"/>
    </source>
</evidence>
<dbReference type="STRING" id="65357.A0A024FZN3"/>
<comment type="caution">
    <text evidence="12">The sequence shown here is derived from an EMBL/GenBank/DDBJ whole genome shotgun (WGS) entry which is preliminary data.</text>
</comment>
<dbReference type="GO" id="GO:0003958">
    <property type="term" value="F:NADPH-hemoprotein reductase activity"/>
    <property type="evidence" value="ECO:0007669"/>
    <property type="project" value="UniProtKB-EC"/>
</dbReference>
<comment type="cofactor">
    <cofactor evidence="1">
        <name>FMN</name>
        <dbReference type="ChEBI" id="CHEBI:58210"/>
    </cofactor>
</comment>
<dbReference type="InterPro" id="IPR008254">
    <property type="entry name" value="Flavodoxin/NO_synth"/>
</dbReference>
<dbReference type="Pfam" id="PF00175">
    <property type="entry name" value="NAD_binding_1"/>
    <property type="match status" value="1"/>
</dbReference>
<keyword evidence="6" id="KW-0521">NADP</keyword>
<evidence type="ECO:0000256" key="2">
    <source>
        <dbReference type="ARBA" id="ARBA00001974"/>
    </source>
</evidence>
<accession>A0A024FZN3</accession>
<dbReference type="PROSITE" id="PS51384">
    <property type="entry name" value="FAD_FR"/>
    <property type="match status" value="1"/>
</dbReference>
<dbReference type="SUPFAM" id="SSF52218">
    <property type="entry name" value="Flavoproteins"/>
    <property type="match status" value="1"/>
</dbReference>
<feature type="region of interest" description="Disordered" evidence="9">
    <location>
        <begin position="516"/>
        <end position="537"/>
    </location>
</feature>
<dbReference type="InterPro" id="IPR001709">
    <property type="entry name" value="Flavoprot_Pyr_Nucl_cyt_Rdtase"/>
</dbReference>
<evidence type="ECO:0000313" key="12">
    <source>
        <dbReference type="EMBL" id="CCI40054.1"/>
    </source>
</evidence>
<dbReference type="Gene3D" id="2.40.30.10">
    <property type="entry name" value="Translation factors"/>
    <property type="match status" value="1"/>
</dbReference>
<evidence type="ECO:0000256" key="9">
    <source>
        <dbReference type="SAM" id="MobiDB-lite"/>
    </source>
</evidence>
<reference evidence="12 13" key="1">
    <citation type="submission" date="2012-05" db="EMBL/GenBank/DDBJ databases">
        <title>Recombination and specialization in a pathogen metapopulation.</title>
        <authorList>
            <person name="Gardiner A."/>
            <person name="Kemen E."/>
            <person name="Schultz-Larsen T."/>
            <person name="MacLean D."/>
            <person name="Van Oosterhout C."/>
            <person name="Jones J.D.G."/>
        </authorList>
    </citation>
    <scope>NUCLEOTIDE SEQUENCE [LARGE SCALE GENOMIC DNA]</scope>
    <source>
        <strain evidence="12 13">Ac Nc2</strain>
    </source>
</reference>
<dbReference type="InterPro" id="IPR017938">
    <property type="entry name" value="Riboflavin_synthase-like_b-brl"/>
</dbReference>
<dbReference type="InterPro" id="IPR023173">
    <property type="entry name" value="NADPH_Cyt_P450_Rdtase_alpha"/>
</dbReference>
<dbReference type="Pfam" id="PF00667">
    <property type="entry name" value="FAD_binding_1"/>
    <property type="match status" value="1"/>
</dbReference>
<evidence type="ECO:0000256" key="5">
    <source>
        <dbReference type="ARBA" id="ARBA00022827"/>
    </source>
</evidence>
<dbReference type="Proteomes" id="UP000053237">
    <property type="component" value="Unassembled WGS sequence"/>
</dbReference>
<evidence type="ECO:0000256" key="3">
    <source>
        <dbReference type="ARBA" id="ARBA00022630"/>
    </source>
</evidence>
<evidence type="ECO:0000259" key="11">
    <source>
        <dbReference type="PROSITE" id="PS51384"/>
    </source>
</evidence>
<dbReference type="OrthoDB" id="1856718at2759"/>
<dbReference type="PRINTS" id="PR00371">
    <property type="entry name" value="FPNCR"/>
</dbReference>
<dbReference type="InterPro" id="IPR017927">
    <property type="entry name" value="FAD-bd_FR_type"/>
</dbReference>
<dbReference type="GO" id="GO:0050660">
    <property type="term" value="F:flavin adenine dinucleotide binding"/>
    <property type="evidence" value="ECO:0007669"/>
    <property type="project" value="TreeGrafter"/>
</dbReference>
<keyword evidence="13" id="KW-1185">Reference proteome</keyword>
<dbReference type="Gene3D" id="3.40.50.360">
    <property type="match status" value="1"/>
</dbReference>
<keyword evidence="3" id="KW-0285">Flavoprotein</keyword>
<evidence type="ECO:0000256" key="4">
    <source>
        <dbReference type="ARBA" id="ARBA00022643"/>
    </source>
</evidence>
<dbReference type="GO" id="GO:0005829">
    <property type="term" value="C:cytosol"/>
    <property type="evidence" value="ECO:0007669"/>
    <property type="project" value="TreeGrafter"/>
</dbReference>
<dbReference type="InterPro" id="IPR003097">
    <property type="entry name" value="CysJ-like_FAD-binding"/>
</dbReference>
<feature type="domain" description="FAD-binding FR-type" evidence="11">
    <location>
        <begin position="291"/>
        <end position="554"/>
    </location>
</feature>
<dbReference type="InterPro" id="IPR001433">
    <property type="entry name" value="OxRdtase_FAD/NAD-bd"/>
</dbReference>
<dbReference type="GO" id="GO:0010181">
    <property type="term" value="F:FMN binding"/>
    <property type="evidence" value="ECO:0007669"/>
    <property type="project" value="InterPro"/>
</dbReference>
<dbReference type="Pfam" id="PF00258">
    <property type="entry name" value="Flavodoxin_1"/>
    <property type="match status" value="1"/>
</dbReference>
<evidence type="ECO:0000256" key="1">
    <source>
        <dbReference type="ARBA" id="ARBA00001917"/>
    </source>
</evidence>
<proteinExistence type="predicted"/>
<keyword evidence="5" id="KW-0274">FAD</keyword>
<evidence type="ECO:0000259" key="10">
    <source>
        <dbReference type="PROSITE" id="PS50902"/>
    </source>
</evidence>
<evidence type="ECO:0000256" key="6">
    <source>
        <dbReference type="ARBA" id="ARBA00022857"/>
    </source>
</evidence>
<keyword evidence="7" id="KW-0560">Oxidoreductase</keyword>
<dbReference type="SUPFAM" id="SSF52343">
    <property type="entry name" value="Ferredoxin reductase-like, C-terminal NADP-linked domain"/>
    <property type="match status" value="1"/>
</dbReference>
<dbReference type="Gene3D" id="3.40.50.80">
    <property type="entry name" value="Nucleotide-binding domain of ferredoxin-NADP reductase (FNR) module"/>
    <property type="match status" value="1"/>
</dbReference>